<dbReference type="GO" id="GO:0000976">
    <property type="term" value="F:transcription cis-regulatory region binding"/>
    <property type="evidence" value="ECO:0007669"/>
    <property type="project" value="TreeGrafter"/>
</dbReference>
<sequence>MAISHAQLKAFHAVAVHGSFTRAAERLFLSQPAISDQVRKLEEHYGVQLFHRTKRSVQLSELGERLLTITQRLFAAEGEAEELLSSSRALRTGQLTLAVDAPIHVLPYIARFNARYPGIRISLVTGNTDEALGRLFGYRADLAVVGRPVEDERLLCRTLSRGPLAAFVARSHPWAQRRDIALADLDDLPVVLREQGSMTRQLLEEEMRQAGLRLRPAIEVEGREAVRELVLAGMGVGVVSAAELGDHPQVHALPIRDCRQRMTETLVCLREQSARRLIEAFLQVVDEAVEHAAPGNEPGHPD</sequence>
<dbReference type="GO" id="GO:0003700">
    <property type="term" value="F:DNA-binding transcription factor activity"/>
    <property type="evidence" value="ECO:0007669"/>
    <property type="project" value="InterPro"/>
</dbReference>
<dbReference type="InterPro" id="IPR036388">
    <property type="entry name" value="WH-like_DNA-bd_sf"/>
</dbReference>
<comment type="similarity">
    <text evidence="1">Belongs to the LysR transcriptional regulatory family.</text>
</comment>
<dbReference type="OrthoDB" id="9803735at2"/>
<keyword evidence="2" id="KW-0805">Transcription regulation</keyword>
<proteinExistence type="inferred from homology"/>
<organism evidence="6 7">
    <name type="scientific">Pseudomonas oryzae</name>
    <dbReference type="NCBI Taxonomy" id="1392877"/>
    <lineage>
        <taxon>Bacteria</taxon>
        <taxon>Pseudomonadati</taxon>
        <taxon>Pseudomonadota</taxon>
        <taxon>Gammaproteobacteria</taxon>
        <taxon>Pseudomonadales</taxon>
        <taxon>Pseudomonadaceae</taxon>
        <taxon>Pseudomonas</taxon>
    </lineage>
</organism>
<dbReference type="CDD" id="cd05466">
    <property type="entry name" value="PBP2_LTTR_substrate"/>
    <property type="match status" value="1"/>
</dbReference>
<dbReference type="InterPro" id="IPR000847">
    <property type="entry name" value="LysR_HTH_N"/>
</dbReference>
<evidence type="ECO:0000256" key="1">
    <source>
        <dbReference type="ARBA" id="ARBA00009437"/>
    </source>
</evidence>
<dbReference type="InterPro" id="IPR005119">
    <property type="entry name" value="LysR_subst-bd"/>
</dbReference>
<keyword evidence="7" id="KW-1185">Reference proteome</keyword>
<dbReference type="InterPro" id="IPR017724">
    <property type="entry name" value="Tscrpt_reg_LysR"/>
</dbReference>
<protein>
    <submittedName>
        <fullName evidence="6">Aminoethylphosphonate catabolism associated LysR family transcriptional regulator</fullName>
    </submittedName>
</protein>
<dbReference type="AlphaFoldDB" id="A0A1H1NVS0"/>
<dbReference type="PROSITE" id="PS50931">
    <property type="entry name" value="HTH_LYSR"/>
    <property type="match status" value="1"/>
</dbReference>
<dbReference type="InterPro" id="IPR036390">
    <property type="entry name" value="WH_DNA-bd_sf"/>
</dbReference>
<name>A0A1H1NVS0_9PSED</name>
<gene>
    <name evidence="6" type="ORF">SAMN05216221_0910</name>
</gene>
<dbReference type="FunFam" id="1.10.10.10:FF:000001">
    <property type="entry name" value="LysR family transcriptional regulator"/>
    <property type="match status" value="1"/>
</dbReference>
<dbReference type="PRINTS" id="PR00039">
    <property type="entry name" value="HTHLYSR"/>
</dbReference>
<dbReference type="Gene3D" id="1.10.10.10">
    <property type="entry name" value="Winged helix-like DNA-binding domain superfamily/Winged helix DNA-binding domain"/>
    <property type="match status" value="1"/>
</dbReference>
<dbReference type="Proteomes" id="UP000243359">
    <property type="component" value="Chromosome I"/>
</dbReference>
<evidence type="ECO:0000256" key="3">
    <source>
        <dbReference type="ARBA" id="ARBA00023125"/>
    </source>
</evidence>
<evidence type="ECO:0000256" key="4">
    <source>
        <dbReference type="ARBA" id="ARBA00023163"/>
    </source>
</evidence>
<reference evidence="7" key="1">
    <citation type="submission" date="2016-10" db="EMBL/GenBank/DDBJ databases">
        <authorList>
            <person name="Varghese N."/>
            <person name="Submissions S."/>
        </authorList>
    </citation>
    <scope>NUCLEOTIDE SEQUENCE [LARGE SCALE GENOMIC DNA]</scope>
    <source>
        <strain evidence="7">KCTC 32247</strain>
    </source>
</reference>
<evidence type="ECO:0000313" key="7">
    <source>
        <dbReference type="Proteomes" id="UP000243359"/>
    </source>
</evidence>
<dbReference type="STRING" id="1392877.SAMN05216221_0910"/>
<dbReference type="Gene3D" id="3.40.190.290">
    <property type="match status" value="1"/>
</dbReference>
<dbReference type="NCBIfam" id="TIGR03339">
    <property type="entry name" value="phn_lysR"/>
    <property type="match status" value="1"/>
</dbReference>
<keyword evidence="3" id="KW-0238">DNA-binding</keyword>
<dbReference type="Pfam" id="PF00126">
    <property type="entry name" value="HTH_1"/>
    <property type="match status" value="1"/>
</dbReference>
<dbReference type="PANTHER" id="PTHR30126:SF94">
    <property type="entry name" value="LYSR FAMILY TRANSCRIPTIONAL REGULATOR"/>
    <property type="match status" value="1"/>
</dbReference>
<dbReference type="Pfam" id="PF03466">
    <property type="entry name" value="LysR_substrate"/>
    <property type="match status" value="1"/>
</dbReference>
<dbReference type="SUPFAM" id="SSF46785">
    <property type="entry name" value="Winged helix' DNA-binding domain"/>
    <property type="match status" value="1"/>
</dbReference>
<accession>A0A1H1NVS0</accession>
<dbReference type="RefSeq" id="WP_090347818.1">
    <property type="nucleotide sequence ID" value="NZ_LT629751.1"/>
</dbReference>
<feature type="domain" description="HTH lysR-type" evidence="5">
    <location>
        <begin position="7"/>
        <end position="60"/>
    </location>
</feature>
<keyword evidence="4" id="KW-0804">Transcription</keyword>
<dbReference type="PANTHER" id="PTHR30126">
    <property type="entry name" value="HTH-TYPE TRANSCRIPTIONAL REGULATOR"/>
    <property type="match status" value="1"/>
</dbReference>
<evidence type="ECO:0000313" key="6">
    <source>
        <dbReference type="EMBL" id="SDS03081.1"/>
    </source>
</evidence>
<dbReference type="SUPFAM" id="SSF53850">
    <property type="entry name" value="Periplasmic binding protein-like II"/>
    <property type="match status" value="1"/>
</dbReference>
<evidence type="ECO:0000256" key="2">
    <source>
        <dbReference type="ARBA" id="ARBA00023015"/>
    </source>
</evidence>
<evidence type="ECO:0000259" key="5">
    <source>
        <dbReference type="PROSITE" id="PS50931"/>
    </source>
</evidence>
<dbReference type="EMBL" id="LT629751">
    <property type="protein sequence ID" value="SDS03081.1"/>
    <property type="molecule type" value="Genomic_DNA"/>
</dbReference>